<dbReference type="Proteomes" id="UP000554482">
    <property type="component" value="Unassembled WGS sequence"/>
</dbReference>
<evidence type="ECO:0000256" key="1">
    <source>
        <dbReference type="ARBA" id="ARBA00004141"/>
    </source>
</evidence>
<name>A0A7J6WPT1_THATH</name>
<evidence type="ECO:0000256" key="6">
    <source>
        <dbReference type="ARBA" id="ARBA00022989"/>
    </source>
</evidence>
<comment type="pathway">
    <text evidence="2">Secondary metabolite biosynthesis.</text>
</comment>
<keyword evidence="6 9" id="KW-1133">Transmembrane helix</keyword>
<dbReference type="GO" id="GO:0006629">
    <property type="term" value="P:lipid metabolic process"/>
    <property type="evidence" value="ECO:0007669"/>
    <property type="project" value="InterPro"/>
</dbReference>
<dbReference type="PANTHER" id="PTHR31595:SF57">
    <property type="entry name" value="OS04G0481900 PROTEIN"/>
    <property type="match status" value="1"/>
</dbReference>
<keyword evidence="7 9" id="KW-0472">Membrane</keyword>
<evidence type="ECO:0000256" key="8">
    <source>
        <dbReference type="ARBA" id="ARBA00023315"/>
    </source>
</evidence>
<proteinExistence type="inferred from homology"/>
<dbReference type="Pfam" id="PF13813">
    <property type="entry name" value="MBOAT_2"/>
    <property type="match status" value="1"/>
</dbReference>
<dbReference type="PANTHER" id="PTHR31595">
    <property type="entry name" value="LONG-CHAIN-ALCOHOL O-FATTY-ACYLTRANSFERASE 3-RELATED"/>
    <property type="match status" value="1"/>
</dbReference>
<comment type="similarity">
    <text evidence="3">Belongs to the wax synthase family.</text>
</comment>
<evidence type="ECO:0000256" key="7">
    <source>
        <dbReference type="ARBA" id="ARBA00023136"/>
    </source>
</evidence>
<reference evidence="11 12" key="1">
    <citation type="submission" date="2020-06" db="EMBL/GenBank/DDBJ databases">
        <title>Transcriptomic and genomic resources for Thalictrum thalictroides and T. hernandezii: Facilitating candidate gene discovery in an emerging model plant lineage.</title>
        <authorList>
            <person name="Arias T."/>
            <person name="Riano-Pachon D.M."/>
            <person name="Di Stilio V.S."/>
        </authorList>
    </citation>
    <scope>NUCLEOTIDE SEQUENCE [LARGE SCALE GENOMIC DNA]</scope>
    <source>
        <strain evidence="12">cv. WT478/WT964</strain>
        <tissue evidence="11">Leaves</tissue>
    </source>
</reference>
<keyword evidence="12" id="KW-1185">Reference proteome</keyword>
<evidence type="ECO:0000256" key="4">
    <source>
        <dbReference type="ARBA" id="ARBA00022679"/>
    </source>
</evidence>
<protein>
    <submittedName>
        <fullName evidence="11">Acyl-coa--sterol o-acyltransferase</fullName>
    </submittedName>
</protein>
<evidence type="ECO:0000256" key="3">
    <source>
        <dbReference type="ARBA" id="ARBA00007282"/>
    </source>
</evidence>
<keyword evidence="8 11" id="KW-0012">Acyltransferase</keyword>
<evidence type="ECO:0000313" key="11">
    <source>
        <dbReference type="EMBL" id="KAF5198973.1"/>
    </source>
</evidence>
<dbReference type="GO" id="GO:0008374">
    <property type="term" value="F:O-acyltransferase activity"/>
    <property type="evidence" value="ECO:0007669"/>
    <property type="project" value="InterPro"/>
</dbReference>
<organism evidence="11 12">
    <name type="scientific">Thalictrum thalictroides</name>
    <name type="common">Rue-anemone</name>
    <name type="synonym">Anemone thalictroides</name>
    <dbReference type="NCBI Taxonomy" id="46969"/>
    <lineage>
        <taxon>Eukaryota</taxon>
        <taxon>Viridiplantae</taxon>
        <taxon>Streptophyta</taxon>
        <taxon>Embryophyta</taxon>
        <taxon>Tracheophyta</taxon>
        <taxon>Spermatophyta</taxon>
        <taxon>Magnoliopsida</taxon>
        <taxon>Ranunculales</taxon>
        <taxon>Ranunculaceae</taxon>
        <taxon>Thalictroideae</taxon>
        <taxon>Thalictrum</taxon>
    </lineage>
</organism>
<evidence type="ECO:0000256" key="5">
    <source>
        <dbReference type="ARBA" id="ARBA00022692"/>
    </source>
</evidence>
<comment type="subcellular location">
    <subcellularLocation>
        <location evidence="1">Membrane</location>
        <topology evidence="1">Multi-pass membrane protein</topology>
    </subcellularLocation>
</comment>
<accession>A0A7J6WPT1</accession>
<evidence type="ECO:0000259" key="10">
    <source>
        <dbReference type="Pfam" id="PF13813"/>
    </source>
</evidence>
<evidence type="ECO:0000256" key="2">
    <source>
        <dbReference type="ARBA" id="ARBA00005179"/>
    </source>
</evidence>
<keyword evidence="4 11" id="KW-0808">Transferase</keyword>
<feature type="transmembrane region" description="Helical" evidence="9">
    <location>
        <begin position="129"/>
        <end position="150"/>
    </location>
</feature>
<comment type="caution">
    <text evidence="11">The sequence shown here is derived from an EMBL/GenBank/DDBJ whole genome shotgun (WGS) entry which is preliminary data.</text>
</comment>
<evidence type="ECO:0000313" key="12">
    <source>
        <dbReference type="Proteomes" id="UP000554482"/>
    </source>
</evidence>
<dbReference type="InterPro" id="IPR044851">
    <property type="entry name" value="Wax_synthase"/>
</dbReference>
<sequence>MTRYLLGKEVEPHFDKPYLSTSLQNFWGKRWNLMVSRILRSTIYEPIRYYLTPLLGRRWTLHLGLVTTFVVSGLMHEMAYYYVRRERLTWELLWFFIIHGFCVAIEVVVKKIALKSGPRLHPIISTPLTVGFVMVTGFWLFYTELIYFGADIKEMEELMALSHCVKQIWPALRRKL</sequence>
<dbReference type="AlphaFoldDB" id="A0A7J6WPT1"/>
<feature type="domain" description="Wax synthase" evidence="10">
    <location>
        <begin position="11"/>
        <end position="96"/>
    </location>
</feature>
<gene>
    <name evidence="11" type="ORF">FRX31_011440</name>
</gene>
<feature type="transmembrane region" description="Helical" evidence="9">
    <location>
        <begin position="92"/>
        <end position="109"/>
    </location>
</feature>
<keyword evidence="5 9" id="KW-0812">Transmembrane</keyword>
<evidence type="ECO:0000256" key="9">
    <source>
        <dbReference type="SAM" id="Phobius"/>
    </source>
</evidence>
<dbReference type="GO" id="GO:0016020">
    <property type="term" value="C:membrane"/>
    <property type="evidence" value="ECO:0007669"/>
    <property type="project" value="UniProtKB-SubCell"/>
</dbReference>
<dbReference type="OrthoDB" id="1077582at2759"/>
<feature type="transmembrane region" description="Helical" evidence="9">
    <location>
        <begin position="59"/>
        <end position="80"/>
    </location>
</feature>
<dbReference type="InterPro" id="IPR032805">
    <property type="entry name" value="Wax_synthase_dom"/>
</dbReference>
<dbReference type="EMBL" id="JABWDY010012629">
    <property type="protein sequence ID" value="KAF5198973.1"/>
    <property type="molecule type" value="Genomic_DNA"/>
</dbReference>